<gene>
    <name evidence="1" type="ORF">BSZ05_21425</name>
</gene>
<protein>
    <recommendedName>
        <fullName evidence="3">Permuted papain-like amidase YaeF/Yiix C92 family enzyme</fullName>
    </recommendedName>
</protein>
<evidence type="ECO:0000313" key="1">
    <source>
        <dbReference type="EMBL" id="ASI92366.1"/>
    </source>
</evidence>
<reference evidence="2" key="1">
    <citation type="submission" date="2016-12" db="EMBL/GenBank/DDBJ databases">
        <title>Comparative genomic analysis reveals the diversity, evolution, and environmental adaptation strategies of the genus Vibrio.</title>
        <authorList>
            <person name="Lin H."/>
            <person name="Wang X."/>
            <person name="Zhang X.-H."/>
        </authorList>
    </citation>
    <scope>NUCLEOTIDE SEQUENCE [LARGE SCALE GENOMIC DNA]</scope>
    <source>
        <strain evidence="2">QT6D1</strain>
    </source>
</reference>
<dbReference type="SUPFAM" id="SSF54001">
    <property type="entry name" value="Cysteine proteinases"/>
    <property type="match status" value="1"/>
</dbReference>
<dbReference type="InterPro" id="IPR024453">
    <property type="entry name" value="Peptidase_C92"/>
</dbReference>
<accession>A0AAN1FKM2</accession>
<dbReference type="InterPro" id="IPR038765">
    <property type="entry name" value="Papain-like_cys_pep_sf"/>
</dbReference>
<name>A0AAN1FKM2_9VIBR</name>
<proteinExistence type="predicted"/>
<dbReference type="Pfam" id="PF05708">
    <property type="entry name" value="Peptidase_C92"/>
    <property type="match status" value="1"/>
</dbReference>
<dbReference type="Proteomes" id="UP000197092">
    <property type="component" value="Chromosome 2"/>
</dbReference>
<evidence type="ECO:0008006" key="3">
    <source>
        <dbReference type="Google" id="ProtNLM"/>
    </source>
</evidence>
<dbReference type="KEGG" id="vsh:BSZ05_21425"/>
<dbReference type="RefSeq" id="WP_088878322.1">
    <property type="nucleotide sequence ID" value="NZ_CP018309.1"/>
</dbReference>
<dbReference type="Gene3D" id="3.90.1720.10">
    <property type="entry name" value="endopeptidase domain like (from Nostoc punctiforme)"/>
    <property type="match status" value="1"/>
</dbReference>
<sequence>MYILEMSKLNPGDIFLTGNDEKVSRVVRKFTSGSYSHAILYVGNGSYIHSDRDGVHANNIQRLLFESDQNVTVLRLKSHTDLTDVCEYARTQIGKEYSIKGAVNAKAKLKVPFGNNRQFCSKLVAEAYDFIGIKLSKDTDYCTPKDIEDCNILQPVSDAIRLATEEEIDLATSDSPLTKQTEATNQILNEARKVSNKDIQTLQEVLEYVCQNPESDGAISKVVRESGYLTLFDREISKNSWRYNYLEFIVLPLSKEDLTVMVHREMKSSEDLLDRFGRMLIMYTQLHENYNLEFTLLHKELYSKLVKNAIAHNDTAKKVYELIT</sequence>
<dbReference type="EMBL" id="CP018309">
    <property type="protein sequence ID" value="ASI92366.1"/>
    <property type="molecule type" value="Genomic_DNA"/>
</dbReference>
<dbReference type="AlphaFoldDB" id="A0AAN1FKM2"/>
<organism evidence="1 2">
    <name type="scientific">Vibrio mediterranei</name>
    <dbReference type="NCBI Taxonomy" id="689"/>
    <lineage>
        <taxon>Bacteria</taxon>
        <taxon>Pseudomonadati</taxon>
        <taxon>Pseudomonadota</taxon>
        <taxon>Gammaproteobacteria</taxon>
        <taxon>Vibrionales</taxon>
        <taxon>Vibrionaceae</taxon>
        <taxon>Vibrio</taxon>
    </lineage>
</organism>
<evidence type="ECO:0000313" key="2">
    <source>
        <dbReference type="Proteomes" id="UP000197092"/>
    </source>
</evidence>